<evidence type="ECO:0000313" key="5">
    <source>
        <dbReference type="Proteomes" id="UP000595437"/>
    </source>
</evidence>
<evidence type="ECO:0000313" key="4">
    <source>
        <dbReference type="EMBL" id="QQP55689.1"/>
    </source>
</evidence>
<name>A0A7T8KGU4_CALRO</name>
<evidence type="ECO:0000256" key="2">
    <source>
        <dbReference type="SAM" id="MobiDB-lite"/>
    </source>
</evidence>
<feature type="compositionally biased region" description="Polar residues" evidence="2">
    <location>
        <begin position="125"/>
        <end position="134"/>
    </location>
</feature>
<feature type="non-terminal residue" evidence="4">
    <location>
        <position position="134"/>
    </location>
</feature>
<feature type="domain" description="BAT2 N-terminal" evidence="3">
    <location>
        <begin position="9"/>
        <end position="121"/>
    </location>
</feature>
<accession>A0A7T8KGU4</accession>
<reference evidence="5" key="1">
    <citation type="submission" date="2021-01" db="EMBL/GenBank/DDBJ databases">
        <title>Caligus Genome Assembly.</title>
        <authorList>
            <person name="Gallardo-Escarate C."/>
        </authorList>
    </citation>
    <scope>NUCLEOTIDE SEQUENCE [LARGE SCALE GENOMIC DNA]</scope>
</reference>
<proteinExistence type="predicted"/>
<dbReference type="PANTHER" id="PTHR14038:SF0">
    <property type="entry name" value="LP18708P"/>
    <property type="match status" value="1"/>
</dbReference>
<evidence type="ECO:0000256" key="1">
    <source>
        <dbReference type="ARBA" id="ARBA00022553"/>
    </source>
</evidence>
<feature type="compositionally biased region" description="Basic and acidic residues" evidence="2">
    <location>
        <begin position="112"/>
        <end position="124"/>
    </location>
</feature>
<dbReference type="EMBL" id="CP045890">
    <property type="protein sequence ID" value="QQP55689.1"/>
    <property type="molecule type" value="Genomic_DNA"/>
</dbReference>
<dbReference type="PANTHER" id="PTHR14038">
    <property type="entry name" value="BAT2 HLA-B-ASSOCIATED TRANSCRIPT 2"/>
    <property type="match status" value="1"/>
</dbReference>
<dbReference type="InterPro" id="IPR009738">
    <property type="entry name" value="BAT2_N"/>
</dbReference>
<feature type="region of interest" description="Disordered" evidence="2">
    <location>
        <begin position="88"/>
        <end position="134"/>
    </location>
</feature>
<dbReference type="AlphaFoldDB" id="A0A7T8KGU4"/>
<dbReference type="Proteomes" id="UP000595437">
    <property type="component" value="Chromosome 1"/>
</dbReference>
<keyword evidence="1" id="KW-0597">Phosphoprotein</keyword>
<feature type="non-terminal residue" evidence="4">
    <location>
        <position position="1"/>
    </location>
</feature>
<dbReference type="OrthoDB" id="6382971at2759"/>
<protein>
    <submittedName>
        <fullName evidence="4">Protein PRRC2Clike</fullName>
    </submittedName>
</protein>
<evidence type="ECO:0000259" key="3">
    <source>
        <dbReference type="Pfam" id="PF07001"/>
    </source>
</evidence>
<organism evidence="4 5">
    <name type="scientific">Caligus rogercresseyi</name>
    <name type="common">Sea louse</name>
    <dbReference type="NCBI Taxonomy" id="217165"/>
    <lineage>
        <taxon>Eukaryota</taxon>
        <taxon>Metazoa</taxon>
        <taxon>Ecdysozoa</taxon>
        <taxon>Arthropoda</taxon>
        <taxon>Crustacea</taxon>
        <taxon>Multicrustacea</taxon>
        <taxon>Hexanauplia</taxon>
        <taxon>Copepoda</taxon>
        <taxon>Siphonostomatoida</taxon>
        <taxon>Caligidae</taxon>
        <taxon>Caligus</taxon>
    </lineage>
</organism>
<dbReference type="Pfam" id="PF07001">
    <property type="entry name" value="BAT2_N"/>
    <property type="match status" value="1"/>
</dbReference>
<dbReference type="GO" id="GO:0030154">
    <property type="term" value="P:cell differentiation"/>
    <property type="evidence" value="ECO:0007669"/>
    <property type="project" value="TreeGrafter"/>
</dbReference>
<feature type="compositionally biased region" description="Low complexity" evidence="2">
    <location>
        <begin position="88"/>
        <end position="111"/>
    </location>
</feature>
<feature type="region of interest" description="Disordered" evidence="2">
    <location>
        <begin position="1"/>
        <end position="76"/>
    </location>
</feature>
<dbReference type="InterPro" id="IPR033184">
    <property type="entry name" value="PRRC2"/>
</dbReference>
<gene>
    <name evidence="4" type="ORF">FKW44_000117</name>
</gene>
<keyword evidence="5" id="KW-1185">Reference proteome</keyword>
<sequence length="134" mass="13025">GSASKPTLKSAPPKTGYSSLCKTVTPRRAPANLPSIKSENCGNDPAINLVPSGGSGWASGNNASGPGGSGASTAASSNALLDKNSLSASSANHIASASGNASSSSSSSASHQHSEHKSSEEQHHPNGSSAITSA</sequence>